<organism evidence="3 4">
    <name type="scientific">Novosphingobium resinovorum</name>
    <dbReference type="NCBI Taxonomy" id="158500"/>
    <lineage>
        <taxon>Bacteria</taxon>
        <taxon>Pseudomonadati</taxon>
        <taxon>Pseudomonadota</taxon>
        <taxon>Alphaproteobacteria</taxon>
        <taxon>Sphingomonadales</taxon>
        <taxon>Sphingomonadaceae</taxon>
        <taxon>Novosphingobium</taxon>
    </lineage>
</organism>
<dbReference type="InterPro" id="IPR002656">
    <property type="entry name" value="Acyl_transf_3_dom"/>
</dbReference>
<dbReference type="eggNOG" id="COG1835">
    <property type="taxonomic scope" value="Bacteria"/>
</dbReference>
<evidence type="ECO:0000313" key="3">
    <source>
        <dbReference type="EMBL" id="EZP82687.1"/>
    </source>
</evidence>
<dbReference type="Pfam" id="PF01757">
    <property type="entry name" value="Acyl_transf_3"/>
    <property type="match status" value="1"/>
</dbReference>
<feature type="transmembrane region" description="Helical" evidence="1">
    <location>
        <begin position="295"/>
        <end position="313"/>
    </location>
</feature>
<dbReference type="AlphaFoldDB" id="A0A031K257"/>
<reference evidence="3 4" key="1">
    <citation type="submission" date="2014-03" db="EMBL/GenBank/DDBJ databases">
        <title>Whole genome sequence of Novosphingobium resinovorum KF1.</title>
        <authorList>
            <person name="Gan H.M."/>
            <person name="Gan H.Y."/>
            <person name="Chew T.H."/>
            <person name="Savka M.A."/>
        </authorList>
    </citation>
    <scope>NUCLEOTIDE SEQUENCE [LARGE SCALE GENOMIC DNA]</scope>
    <source>
        <strain evidence="3 4">KF1</strain>
    </source>
</reference>
<comment type="caution">
    <text evidence="3">The sequence shown here is derived from an EMBL/GenBank/DDBJ whole genome shotgun (WGS) entry which is preliminary data.</text>
</comment>
<dbReference type="EMBL" id="JFYZ01000005">
    <property type="protein sequence ID" value="EZP82687.1"/>
    <property type="molecule type" value="Genomic_DNA"/>
</dbReference>
<proteinExistence type="predicted"/>
<feature type="transmembrane region" description="Helical" evidence="1">
    <location>
        <begin position="211"/>
        <end position="228"/>
    </location>
</feature>
<feature type="transmembrane region" description="Helical" evidence="1">
    <location>
        <begin position="89"/>
        <end position="107"/>
    </location>
</feature>
<evidence type="ECO:0000313" key="4">
    <source>
        <dbReference type="Proteomes" id="UP000024329"/>
    </source>
</evidence>
<accession>A0A031K257</accession>
<dbReference type="GO" id="GO:0016747">
    <property type="term" value="F:acyltransferase activity, transferring groups other than amino-acyl groups"/>
    <property type="evidence" value="ECO:0007669"/>
    <property type="project" value="InterPro"/>
</dbReference>
<gene>
    <name evidence="3" type="ORF">BV97_01611</name>
</gene>
<feature type="transmembrane region" description="Helical" evidence="1">
    <location>
        <begin position="12"/>
        <end position="31"/>
    </location>
</feature>
<evidence type="ECO:0000259" key="2">
    <source>
        <dbReference type="Pfam" id="PF01757"/>
    </source>
</evidence>
<sequence length="379" mass="41768">MSTEDTVAPQRFAALDALRGIAAFSVLFYHLRTLAALGRPAAAGSLFASGYLAVDFFFVLSGFVIAHAYGTRLREGMGLREFLVMRFVRLQPVMAIETLIGLSLALSRSLFSPDQGPGLFAIVTGLPANLLMLPNVFVPWGIFLFNPPAWSLFYELVANAIYAARLTRTRRSSARKTAIGLLCWMVLGLAGLLLSVVIFGDLDHGVVLQDWFVALSRVSFSFSFGVVLDGTRRYWVPKVPCISTPVLLMICVLILIPDFDGRARAAYDLAFVMIFSPLLVMLGAKSIPSPANRAILDWLGAVSYPIYALHAPIKHVMEAISNFQYTLTLPLCALFVVISASIITKIDSISRNYANKFIDKNLEFHSHSKSHSLKRMQNI</sequence>
<feature type="domain" description="Acyltransferase 3" evidence="2">
    <location>
        <begin position="13"/>
        <end position="342"/>
    </location>
</feature>
<dbReference type="RefSeq" id="WP_081798957.1">
    <property type="nucleotide sequence ID" value="NZ_JFYZ01000005.1"/>
</dbReference>
<name>A0A031K257_9SPHN</name>
<keyword evidence="3" id="KW-0012">Acyltransferase</keyword>
<feature type="transmembrane region" description="Helical" evidence="1">
    <location>
        <begin position="178"/>
        <end position="199"/>
    </location>
</feature>
<protein>
    <submittedName>
        <fullName evidence="3">Acyltransferase 3</fullName>
    </submittedName>
</protein>
<dbReference type="PANTHER" id="PTHR23028">
    <property type="entry name" value="ACETYLTRANSFERASE"/>
    <property type="match status" value="1"/>
</dbReference>
<keyword evidence="3" id="KW-0808">Transferase</keyword>
<dbReference type="Proteomes" id="UP000024329">
    <property type="component" value="Unassembled WGS sequence"/>
</dbReference>
<feature type="transmembrane region" description="Helical" evidence="1">
    <location>
        <begin position="265"/>
        <end position="283"/>
    </location>
</feature>
<keyword evidence="1" id="KW-0812">Transmembrane</keyword>
<evidence type="ECO:0000256" key="1">
    <source>
        <dbReference type="SAM" id="Phobius"/>
    </source>
</evidence>
<keyword evidence="1" id="KW-0472">Membrane</keyword>
<dbReference type="InterPro" id="IPR050879">
    <property type="entry name" value="Acyltransferase_3"/>
</dbReference>
<keyword evidence="1" id="KW-1133">Transmembrane helix</keyword>
<feature type="transmembrane region" description="Helical" evidence="1">
    <location>
        <begin position="43"/>
        <end position="69"/>
    </location>
</feature>
<feature type="transmembrane region" description="Helical" evidence="1">
    <location>
        <begin position="325"/>
        <end position="343"/>
    </location>
</feature>
<feature type="transmembrane region" description="Helical" evidence="1">
    <location>
        <begin position="240"/>
        <end position="259"/>
    </location>
</feature>
<dbReference type="PANTHER" id="PTHR23028:SF134">
    <property type="entry name" value="PUTATIVE (AFU_ORTHOLOGUE AFUA_4G08520)-RELATED"/>
    <property type="match status" value="1"/>
</dbReference>